<dbReference type="Proteomes" id="UP000235015">
    <property type="component" value="Unassembled WGS sequence"/>
</dbReference>
<feature type="region of interest" description="Disordered" evidence="7">
    <location>
        <begin position="22"/>
        <end position="46"/>
    </location>
</feature>
<dbReference type="InterPro" id="IPR013384">
    <property type="entry name" value="Flagell_FlgL"/>
</dbReference>
<gene>
    <name evidence="10" type="primary">flgL</name>
    <name evidence="10" type="ORF">C0630_17890</name>
</gene>
<evidence type="ECO:0000259" key="8">
    <source>
        <dbReference type="Pfam" id="PF00669"/>
    </source>
</evidence>
<evidence type="ECO:0000256" key="7">
    <source>
        <dbReference type="SAM" id="MobiDB-lite"/>
    </source>
</evidence>
<feature type="coiled-coil region" evidence="6">
    <location>
        <begin position="53"/>
        <end position="80"/>
    </location>
</feature>
<dbReference type="Pfam" id="PF00669">
    <property type="entry name" value="Flagellin_N"/>
    <property type="match status" value="1"/>
</dbReference>
<evidence type="ECO:0000256" key="5">
    <source>
        <dbReference type="ARBA" id="ARBA00023143"/>
    </source>
</evidence>
<name>A0A2N6CRS6_9GAMM</name>
<comment type="caution">
    <text evidence="10">The sequence shown here is derived from an EMBL/GenBank/DDBJ whole genome shotgun (WGS) entry which is preliminary data.</text>
</comment>
<dbReference type="EMBL" id="PKUN01000030">
    <property type="protein sequence ID" value="PLX59790.1"/>
    <property type="molecule type" value="Genomic_DNA"/>
</dbReference>
<dbReference type="PANTHER" id="PTHR42792:SF1">
    <property type="entry name" value="FLAGELLAR HOOK-ASSOCIATED PROTEIN 3"/>
    <property type="match status" value="1"/>
</dbReference>
<keyword evidence="6" id="KW-0175">Coiled coil</keyword>
<evidence type="ECO:0000256" key="4">
    <source>
        <dbReference type="ARBA" id="ARBA00022525"/>
    </source>
</evidence>
<dbReference type="RefSeq" id="WP_273440839.1">
    <property type="nucleotide sequence ID" value="NZ_PKUN01000030.1"/>
</dbReference>
<keyword evidence="10" id="KW-0969">Cilium</keyword>
<evidence type="ECO:0000256" key="1">
    <source>
        <dbReference type="ARBA" id="ARBA00004365"/>
    </source>
</evidence>
<dbReference type="InterPro" id="IPR001492">
    <property type="entry name" value="Flagellin"/>
</dbReference>
<dbReference type="GO" id="GO:0005198">
    <property type="term" value="F:structural molecule activity"/>
    <property type="evidence" value="ECO:0007669"/>
    <property type="project" value="InterPro"/>
</dbReference>
<dbReference type="AlphaFoldDB" id="A0A2N6CRS6"/>
<dbReference type="SUPFAM" id="SSF64518">
    <property type="entry name" value="Phase 1 flagellin"/>
    <property type="match status" value="1"/>
</dbReference>
<feature type="compositionally biased region" description="Polar residues" evidence="7">
    <location>
        <begin position="22"/>
        <end position="33"/>
    </location>
</feature>
<sequence length="409" mass="43521">MLRISTQMITERSLSSMLRQQSELNDTQQQLSTGRRVLTPSDDPASASRVLGLNRAVDTLSQYQSNIDRLTSRLETEEGALDGITNLLQRVRELTVAGNNDVLTTLDKSGIASEIRQIGNQLFSMANSRDSGGEYVFAGYQSGTRPFSYDLGVYSYNGDSGQRELQIAPDRTVADGDNGFDTFMNIATGPIATVNVAAPTDPAPAAITAGDITIDGGNGNGAISIGALPLAANPTQRATQLRDAINAISGQTGVRAESNTAPPDTLTLTAVGGTGVTVNIAGTATTANTGLTTGVTASVTSKRSVFETLDLLAADLEAGNSVDRYITDVQLAMDNVIEVRATVGGRLNSIEEQQTVNEDLKLNLEIHRSEERDLDYTEAISRFESQMTALQAAQQAYVKVKGLSLFNYL</sequence>
<proteinExistence type="inferred from homology"/>
<accession>A0A2N6CRS6</accession>
<comment type="similarity">
    <text evidence="3">Belongs to the bacterial flagellin family.</text>
</comment>
<comment type="subcellular location">
    <subcellularLocation>
        <location evidence="1">Bacterial flagellum</location>
    </subcellularLocation>
    <subcellularLocation>
        <location evidence="2">Secreted</location>
    </subcellularLocation>
</comment>
<protein>
    <submittedName>
        <fullName evidence="10">Flagellar hook-associated protein 3</fullName>
    </submittedName>
</protein>
<dbReference type="InterPro" id="IPR046358">
    <property type="entry name" value="Flagellin_C"/>
</dbReference>
<dbReference type="STRING" id="1111735.GCA_000428045_03086"/>
<dbReference type="Gene3D" id="1.20.1330.10">
    <property type="entry name" value="f41 fragment of flagellin, N-terminal domain"/>
    <property type="match status" value="2"/>
</dbReference>
<dbReference type="InterPro" id="IPR001029">
    <property type="entry name" value="Flagellin_N"/>
</dbReference>
<evidence type="ECO:0000256" key="6">
    <source>
        <dbReference type="SAM" id="Coils"/>
    </source>
</evidence>
<keyword evidence="10" id="KW-0966">Cell projection</keyword>
<dbReference type="PANTHER" id="PTHR42792">
    <property type="entry name" value="FLAGELLIN"/>
    <property type="match status" value="1"/>
</dbReference>
<dbReference type="GO" id="GO:0005576">
    <property type="term" value="C:extracellular region"/>
    <property type="evidence" value="ECO:0007669"/>
    <property type="project" value="UniProtKB-SubCell"/>
</dbReference>
<evidence type="ECO:0000313" key="11">
    <source>
        <dbReference type="Proteomes" id="UP000235015"/>
    </source>
</evidence>
<dbReference type="GO" id="GO:0071973">
    <property type="term" value="P:bacterial-type flagellum-dependent cell motility"/>
    <property type="evidence" value="ECO:0007669"/>
    <property type="project" value="InterPro"/>
</dbReference>
<dbReference type="GO" id="GO:0009424">
    <property type="term" value="C:bacterial-type flagellum hook"/>
    <property type="evidence" value="ECO:0007669"/>
    <property type="project" value="InterPro"/>
</dbReference>
<dbReference type="NCBIfam" id="TIGR02550">
    <property type="entry name" value="flagell_flgL"/>
    <property type="match status" value="1"/>
</dbReference>
<evidence type="ECO:0000259" key="9">
    <source>
        <dbReference type="Pfam" id="PF00700"/>
    </source>
</evidence>
<keyword evidence="5" id="KW-0975">Bacterial flagellum</keyword>
<evidence type="ECO:0000313" key="10">
    <source>
        <dbReference type="EMBL" id="PLX59790.1"/>
    </source>
</evidence>
<keyword evidence="4" id="KW-0964">Secreted</keyword>
<evidence type="ECO:0000256" key="3">
    <source>
        <dbReference type="ARBA" id="ARBA00005709"/>
    </source>
</evidence>
<dbReference type="Pfam" id="PF00700">
    <property type="entry name" value="Flagellin_C"/>
    <property type="match status" value="1"/>
</dbReference>
<keyword evidence="10" id="KW-0282">Flagellum</keyword>
<reference evidence="10 11" key="1">
    <citation type="submission" date="2017-11" db="EMBL/GenBank/DDBJ databases">
        <title>Genome-resolved metagenomics identifies genetic mobility, metabolic interactions, and unexpected diversity in perchlorate-reducing communities.</title>
        <authorList>
            <person name="Barnum T.P."/>
            <person name="Figueroa I.A."/>
            <person name="Carlstrom C.I."/>
            <person name="Lucas L.N."/>
            <person name="Engelbrektson A.L."/>
            <person name="Coates J.D."/>
        </authorList>
    </citation>
    <scope>NUCLEOTIDE SEQUENCE [LARGE SCALE GENOMIC DNA]</scope>
    <source>
        <strain evidence="10">BM301</strain>
    </source>
</reference>
<feature type="domain" description="Flagellin C-terminal" evidence="9">
    <location>
        <begin position="329"/>
        <end position="409"/>
    </location>
</feature>
<organism evidence="10 11">
    <name type="scientific">Sedimenticola selenatireducens</name>
    <dbReference type="NCBI Taxonomy" id="191960"/>
    <lineage>
        <taxon>Bacteria</taxon>
        <taxon>Pseudomonadati</taxon>
        <taxon>Pseudomonadota</taxon>
        <taxon>Gammaproteobacteria</taxon>
        <taxon>Chromatiales</taxon>
        <taxon>Sedimenticolaceae</taxon>
        <taxon>Sedimenticola</taxon>
    </lineage>
</organism>
<feature type="domain" description="Flagellin N-terminal" evidence="8">
    <location>
        <begin position="4"/>
        <end position="141"/>
    </location>
</feature>
<dbReference type="PRINTS" id="PR00207">
    <property type="entry name" value="FLAGELLIN"/>
</dbReference>
<evidence type="ECO:0000256" key="2">
    <source>
        <dbReference type="ARBA" id="ARBA00004613"/>
    </source>
</evidence>